<evidence type="ECO:0000313" key="1">
    <source>
        <dbReference type="EMBL" id="AIY90185.1"/>
    </source>
</evidence>
<accession>A0A0A7GDQ5</accession>
<protein>
    <recommendedName>
        <fullName evidence="3">DUF354 domain-containing protein</fullName>
    </recommendedName>
</protein>
<proteinExistence type="predicted"/>
<dbReference type="STRING" id="565033.GACE_1143"/>
<evidence type="ECO:0008006" key="3">
    <source>
        <dbReference type="Google" id="ProtNLM"/>
    </source>
</evidence>
<dbReference type="InterPro" id="IPR007152">
    <property type="entry name" value="DUF354"/>
</dbReference>
<dbReference type="RefSeq" id="WP_048091869.1">
    <property type="nucleotide sequence ID" value="NZ_CP009552.1"/>
</dbReference>
<evidence type="ECO:0000313" key="2">
    <source>
        <dbReference type="Proteomes" id="UP000030624"/>
    </source>
</evidence>
<name>A0A0A7GDQ5_GEOAI</name>
<dbReference type="EMBL" id="CP009552">
    <property type="protein sequence ID" value="AIY90185.1"/>
    <property type="molecule type" value="Genomic_DNA"/>
</dbReference>
<gene>
    <name evidence="1" type="ORF">GACE_1143</name>
</gene>
<reference evidence="1 2" key="1">
    <citation type="journal article" date="2015" name="Appl. Environ. Microbiol.">
        <title>The Geoglobus acetivorans genome: Fe(III) reduction, acetate utilization, autotrophic growth, and degradation of aromatic compounds in a hyperthermophilic archaeon.</title>
        <authorList>
            <person name="Mardanov A.V."/>
            <person name="Slododkina G.B."/>
            <person name="Slobodkin A.I."/>
            <person name="Beletsky A.V."/>
            <person name="Gavrilov S.N."/>
            <person name="Kublanov I.V."/>
            <person name="Bonch-Osmolovskaya E.A."/>
            <person name="Skryabin K.G."/>
            <person name="Ravin N.V."/>
        </authorList>
    </citation>
    <scope>NUCLEOTIDE SEQUENCE [LARGE SCALE GENOMIC DNA]</scope>
    <source>
        <strain evidence="1 2">SBH6</strain>
    </source>
</reference>
<dbReference type="PANTHER" id="PTHR39662:SF1">
    <property type="entry name" value="DUF354 DOMAIN-CONTAINING PROTEIN"/>
    <property type="match status" value="1"/>
</dbReference>
<dbReference type="Pfam" id="PF04007">
    <property type="entry name" value="DUF354"/>
    <property type="match status" value="1"/>
</dbReference>
<dbReference type="GeneID" id="24797725"/>
<dbReference type="eggNOG" id="arCOG01395">
    <property type="taxonomic scope" value="Archaea"/>
</dbReference>
<dbReference type="AlphaFoldDB" id="A0A0A7GDQ5"/>
<organism evidence="1 2">
    <name type="scientific">Geoglobus acetivorans</name>
    <dbReference type="NCBI Taxonomy" id="565033"/>
    <lineage>
        <taxon>Archaea</taxon>
        <taxon>Methanobacteriati</taxon>
        <taxon>Methanobacteriota</taxon>
        <taxon>Archaeoglobi</taxon>
        <taxon>Archaeoglobales</taxon>
        <taxon>Archaeoglobaceae</taxon>
        <taxon>Geoglobus</taxon>
    </lineage>
</organism>
<dbReference type="PIRSF" id="PIRSF005357">
    <property type="entry name" value="UCP005357"/>
    <property type="match status" value="1"/>
</dbReference>
<dbReference type="HOGENOM" id="CLU_067068_1_0_2"/>
<dbReference type="Proteomes" id="UP000030624">
    <property type="component" value="Chromosome"/>
</dbReference>
<dbReference type="KEGG" id="gac:GACE_1143"/>
<sequence>MGVDIWIDLQHPADVIFFYPLIRQLEDSHSLYITSRRRDETIKLIDSFGINAFPVLRDYSDPVRKSLAVLFRTVQLYTRIPSFRVALCLELPVAVAVSYLRKKNSILFLDNDFKLLSKKTISQELEIKVKKLATRIVIPKVTYSTFVQEYDAGKLVCYNGYKEHLAISGYTPDADFPEKIPFGDNYVVIRSEAFSAMYVRPHKESLVPNLVRALTKENIPVLFIPRDEDNTYEIMKYAYSKELIHIPKRPLNGLDLAYFAKAVLTGSGTMAREAAVLGTPAVSFFPSNQLLSVDMDLIRRGRMIHSRDVHEIVDYVISMWGKKKEPEFKRAEKVKNEVISIISELTFS</sequence>
<dbReference type="SUPFAM" id="SSF53756">
    <property type="entry name" value="UDP-Glycosyltransferase/glycogen phosphorylase"/>
    <property type="match status" value="1"/>
</dbReference>
<dbReference type="PANTHER" id="PTHR39662">
    <property type="entry name" value="DUF354 DOMAIN-CONTAINING PROTEIN-RELATED"/>
    <property type="match status" value="1"/>
</dbReference>